<feature type="binding site" evidence="13">
    <location>
        <position position="177"/>
    </location>
    <ligand>
        <name>substrate</name>
    </ligand>
</feature>
<dbReference type="InterPro" id="IPR000823">
    <property type="entry name" value="Peroxidase_pln"/>
</dbReference>
<feature type="binding site" evidence="14">
    <location>
        <position position="262"/>
    </location>
    <ligand>
        <name>Ca(2+)</name>
        <dbReference type="ChEBI" id="CHEBI:29108"/>
        <label>2</label>
    </ligand>
</feature>
<dbReference type="EMBL" id="JAUUTY010000001">
    <property type="protein sequence ID" value="KAK1693452.1"/>
    <property type="molecule type" value="Genomic_DNA"/>
</dbReference>
<dbReference type="Gene3D" id="1.10.420.10">
    <property type="entry name" value="Peroxidase, domain 2"/>
    <property type="match status" value="1"/>
</dbReference>
<evidence type="ECO:0000256" key="3">
    <source>
        <dbReference type="ARBA" id="ARBA00022559"/>
    </source>
</evidence>
<gene>
    <name evidence="19" type="ORF">QYE76_010149</name>
</gene>
<dbReference type="Pfam" id="PF00141">
    <property type="entry name" value="peroxidase"/>
    <property type="match status" value="1"/>
</dbReference>
<feature type="binding site" evidence="14">
    <location>
        <position position="103"/>
    </location>
    <ligand>
        <name>Ca(2+)</name>
        <dbReference type="ChEBI" id="CHEBI:29108"/>
        <label>1</label>
    </ligand>
</feature>
<dbReference type="InterPro" id="IPR010255">
    <property type="entry name" value="Haem_peroxidase_sf"/>
</dbReference>
<dbReference type="PRINTS" id="PR00458">
    <property type="entry name" value="PEROXIDASE"/>
</dbReference>
<comment type="cofactor">
    <cofactor evidence="14 17">
        <name>heme b</name>
        <dbReference type="ChEBI" id="CHEBI:60344"/>
    </cofactor>
    <text evidence="14 17">Binds 1 heme b (iron(II)-protoporphyrin IX) group per subunit.</text>
</comment>
<evidence type="ECO:0000256" key="17">
    <source>
        <dbReference type="RuleBase" id="RU362060"/>
    </source>
</evidence>
<name>A0AAD8X423_LOLMU</name>
<comment type="cofactor">
    <cofactor evidence="14 17">
        <name>Ca(2+)</name>
        <dbReference type="ChEBI" id="CHEBI:29108"/>
    </cofactor>
    <text evidence="14 17">Binds 2 calcium ions per subunit.</text>
</comment>
<comment type="function">
    <text evidence="17">Removal of H(2)O(2), oxidation of toxic reductants, biosynthesis and degradation of lignin, suberization, auxin catabolism, response to environmental stresses such as wounding, pathogen attack and oxidative stress.</text>
</comment>
<evidence type="ECO:0000256" key="11">
    <source>
        <dbReference type="ARBA" id="ARBA00023324"/>
    </source>
</evidence>
<comment type="caution">
    <text evidence="19">The sequence shown here is derived from an EMBL/GenBank/DDBJ whole genome shotgun (WGS) entry which is preliminary data.</text>
</comment>
<evidence type="ECO:0000256" key="16">
    <source>
        <dbReference type="PIRSR" id="PIRSR600823-5"/>
    </source>
</evidence>
<keyword evidence="17" id="KW-0732">Signal</keyword>
<evidence type="ECO:0000256" key="2">
    <source>
        <dbReference type="ARBA" id="ARBA00006873"/>
    </source>
</evidence>
<evidence type="ECO:0000256" key="4">
    <source>
        <dbReference type="ARBA" id="ARBA00022617"/>
    </source>
</evidence>
<feature type="active site" description="Proton acceptor" evidence="12">
    <location>
        <position position="81"/>
    </location>
</feature>
<dbReference type="GO" id="GO:0020037">
    <property type="term" value="F:heme binding"/>
    <property type="evidence" value="ECO:0007669"/>
    <property type="project" value="UniProtKB-UniRule"/>
</dbReference>
<evidence type="ECO:0000256" key="9">
    <source>
        <dbReference type="ARBA" id="ARBA00023157"/>
    </source>
</evidence>
<feature type="binding site" evidence="14">
    <location>
        <position position="267"/>
    </location>
    <ligand>
        <name>Ca(2+)</name>
        <dbReference type="ChEBI" id="CHEBI:29108"/>
        <label>2</label>
    </ligand>
</feature>
<dbReference type="PROSITE" id="PS00435">
    <property type="entry name" value="PEROXIDASE_1"/>
    <property type="match status" value="1"/>
</dbReference>
<dbReference type="GO" id="GO:0046872">
    <property type="term" value="F:metal ion binding"/>
    <property type="evidence" value="ECO:0007669"/>
    <property type="project" value="UniProtKB-UniRule"/>
</dbReference>
<evidence type="ECO:0000313" key="19">
    <source>
        <dbReference type="EMBL" id="KAK1693452.1"/>
    </source>
</evidence>
<comment type="similarity">
    <text evidence="17">Belongs to the peroxidase family. Classical plant (class III) peroxidase subfamily.</text>
</comment>
<dbReference type="PANTHER" id="PTHR31388">
    <property type="entry name" value="PEROXIDASE 72-RELATED"/>
    <property type="match status" value="1"/>
</dbReference>
<evidence type="ECO:0000256" key="12">
    <source>
        <dbReference type="PIRSR" id="PIRSR600823-1"/>
    </source>
</evidence>
<feature type="binding site" evidence="14">
    <location>
        <position position="259"/>
    </location>
    <ligand>
        <name>Ca(2+)</name>
        <dbReference type="ChEBI" id="CHEBI:29108"/>
        <label>2</label>
    </ligand>
</feature>
<comment type="similarity">
    <text evidence="2">Belongs to the peroxidase family. Ascorbate peroxidase subfamily.</text>
</comment>
<protein>
    <recommendedName>
        <fullName evidence="17">Peroxidase</fullName>
        <ecNumber evidence="17">1.11.1.7</ecNumber>
    </recommendedName>
</protein>
<organism evidence="19 20">
    <name type="scientific">Lolium multiflorum</name>
    <name type="common">Italian ryegrass</name>
    <name type="synonym">Lolium perenne subsp. multiflorum</name>
    <dbReference type="NCBI Taxonomy" id="4521"/>
    <lineage>
        <taxon>Eukaryota</taxon>
        <taxon>Viridiplantae</taxon>
        <taxon>Streptophyta</taxon>
        <taxon>Embryophyta</taxon>
        <taxon>Tracheophyta</taxon>
        <taxon>Spermatophyta</taxon>
        <taxon>Magnoliopsida</taxon>
        <taxon>Liliopsida</taxon>
        <taxon>Poales</taxon>
        <taxon>Poaceae</taxon>
        <taxon>BOP clade</taxon>
        <taxon>Pooideae</taxon>
        <taxon>Poodae</taxon>
        <taxon>Poeae</taxon>
        <taxon>Poeae Chloroplast Group 2 (Poeae type)</taxon>
        <taxon>Loliodinae</taxon>
        <taxon>Loliinae</taxon>
        <taxon>Lolium</taxon>
    </lineage>
</organism>
<feature type="chain" id="PRO_5041783878" description="Peroxidase" evidence="17">
    <location>
        <begin position="34"/>
        <end position="344"/>
    </location>
</feature>
<dbReference type="SUPFAM" id="SSF48113">
    <property type="entry name" value="Heme-dependent peroxidases"/>
    <property type="match status" value="1"/>
</dbReference>
<evidence type="ECO:0000256" key="15">
    <source>
        <dbReference type="PIRSR" id="PIRSR600823-4"/>
    </source>
</evidence>
<evidence type="ECO:0000256" key="10">
    <source>
        <dbReference type="ARBA" id="ARBA00023283"/>
    </source>
</evidence>
<keyword evidence="9 16" id="KW-1015">Disulfide bond</keyword>
<dbReference type="PRINTS" id="PR00461">
    <property type="entry name" value="PLPEROXIDASE"/>
</dbReference>
<keyword evidence="5 14" id="KW-0479">Metal-binding</keyword>
<feature type="site" description="Transition state stabilizer" evidence="15">
    <location>
        <position position="77"/>
    </location>
</feature>
<keyword evidence="3 17" id="KW-0575">Peroxidase</keyword>
<dbReference type="PANTHER" id="PTHR31388:SF52">
    <property type="entry name" value="PEROXIDASE"/>
    <property type="match status" value="1"/>
</dbReference>
<keyword evidence="10" id="KW-0873">Pyrrolidone carboxylic acid</keyword>
<keyword evidence="20" id="KW-1185">Reference proteome</keyword>
<accession>A0AAD8X423</accession>
<comment type="catalytic activity">
    <reaction evidence="1 17">
        <text>2 a phenolic donor + H2O2 = 2 a phenolic radical donor + 2 H2O</text>
        <dbReference type="Rhea" id="RHEA:56136"/>
        <dbReference type="ChEBI" id="CHEBI:15377"/>
        <dbReference type="ChEBI" id="CHEBI:16240"/>
        <dbReference type="ChEBI" id="CHEBI:139520"/>
        <dbReference type="ChEBI" id="CHEBI:139521"/>
        <dbReference type="EC" id="1.11.1.7"/>
    </reaction>
</comment>
<dbReference type="AlphaFoldDB" id="A0AAD8X423"/>
<dbReference type="Gene3D" id="1.10.520.10">
    <property type="match status" value="1"/>
</dbReference>
<dbReference type="InterPro" id="IPR019793">
    <property type="entry name" value="Peroxidases_heam-ligand_BS"/>
</dbReference>
<dbReference type="GO" id="GO:0006979">
    <property type="term" value="P:response to oxidative stress"/>
    <property type="evidence" value="ECO:0007669"/>
    <property type="project" value="UniProtKB-UniRule"/>
</dbReference>
<feature type="signal peptide" evidence="17">
    <location>
        <begin position="1"/>
        <end position="33"/>
    </location>
</feature>
<feature type="disulfide bond" evidence="16">
    <location>
        <begin position="83"/>
        <end position="88"/>
    </location>
</feature>
<keyword evidence="17" id="KW-0964">Secreted</keyword>
<evidence type="ECO:0000259" key="18">
    <source>
        <dbReference type="PROSITE" id="PS50873"/>
    </source>
</evidence>
<evidence type="ECO:0000256" key="8">
    <source>
        <dbReference type="ARBA" id="ARBA00023004"/>
    </source>
</evidence>
<feature type="disulfide bond" evidence="16">
    <location>
        <begin position="50"/>
        <end position="130"/>
    </location>
</feature>
<dbReference type="GO" id="GO:0140825">
    <property type="term" value="F:lactoperoxidase activity"/>
    <property type="evidence" value="ECO:0007669"/>
    <property type="project" value="UniProtKB-EC"/>
</dbReference>
<feature type="disulfide bond" evidence="16">
    <location>
        <begin position="214"/>
        <end position="246"/>
    </location>
</feature>
<evidence type="ECO:0000256" key="6">
    <source>
        <dbReference type="ARBA" id="ARBA00022837"/>
    </source>
</evidence>
<feature type="binding site" description="axial binding residue" evidence="14">
    <location>
        <position position="207"/>
    </location>
    <ligand>
        <name>heme b</name>
        <dbReference type="ChEBI" id="CHEBI:60344"/>
    </ligand>
    <ligandPart>
        <name>Fe</name>
        <dbReference type="ChEBI" id="CHEBI:18248"/>
    </ligandPart>
</feature>
<dbReference type="GO" id="GO:0042744">
    <property type="term" value="P:hydrogen peroxide catabolic process"/>
    <property type="evidence" value="ECO:0007669"/>
    <property type="project" value="UniProtKB-KW"/>
</dbReference>
<comment type="subcellular location">
    <subcellularLocation>
        <location evidence="17">Secreted</location>
    </subcellularLocation>
</comment>
<dbReference type="InterPro" id="IPR033905">
    <property type="entry name" value="Secretory_peroxidase"/>
</dbReference>
<evidence type="ECO:0000313" key="20">
    <source>
        <dbReference type="Proteomes" id="UP001231189"/>
    </source>
</evidence>
<feature type="binding site" evidence="14">
    <location>
        <position position="91"/>
    </location>
    <ligand>
        <name>Ca(2+)</name>
        <dbReference type="ChEBI" id="CHEBI:29108"/>
        <label>1</label>
    </ligand>
</feature>
<keyword evidence="4 17" id="KW-0349">Heme</keyword>
<feature type="binding site" evidence="14">
    <location>
        <position position="85"/>
    </location>
    <ligand>
        <name>Ca(2+)</name>
        <dbReference type="ChEBI" id="CHEBI:29108"/>
        <label>1</label>
    </ligand>
</feature>
<keyword evidence="8 14" id="KW-0408">Iron</keyword>
<dbReference type="PROSITE" id="PS50873">
    <property type="entry name" value="PEROXIDASE_4"/>
    <property type="match status" value="1"/>
</dbReference>
<evidence type="ECO:0000256" key="14">
    <source>
        <dbReference type="PIRSR" id="PIRSR600823-3"/>
    </source>
</evidence>
<dbReference type="CDD" id="cd00693">
    <property type="entry name" value="secretory_peroxidase"/>
    <property type="match status" value="1"/>
</dbReference>
<keyword evidence="11 17" id="KW-0376">Hydrogen peroxide</keyword>
<dbReference type="InterPro" id="IPR002016">
    <property type="entry name" value="Haem_peroxidase"/>
</dbReference>
<feature type="domain" description="Plant heme peroxidase family profile" evidence="18">
    <location>
        <begin position="40"/>
        <end position="344"/>
    </location>
</feature>
<keyword evidence="7 17" id="KW-0560">Oxidoreductase</keyword>
<feature type="binding site" evidence="14">
    <location>
        <position position="82"/>
    </location>
    <ligand>
        <name>Ca(2+)</name>
        <dbReference type="ChEBI" id="CHEBI:29108"/>
        <label>1</label>
    </ligand>
</feature>
<evidence type="ECO:0000256" key="7">
    <source>
        <dbReference type="ARBA" id="ARBA00023002"/>
    </source>
</evidence>
<feature type="disulfide bond" evidence="16">
    <location>
        <begin position="136"/>
        <end position="340"/>
    </location>
</feature>
<feature type="binding site" evidence="14">
    <location>
        <position position="89"/>
    </location>
    <ligand>
        <name>Ca(2+)</name>
        <dbReference type="ChEBI" id="CHEBI:29108"/>
        <label>1</label>
    </ligand>
</feature>
<proteinExistence type="inferred from homology"/>
<feature type="binding site" evidence="14">
    <location>
        <position position="208"/>
    </location>
    <ligand>
        <name>Ca(2+)</name>
        <dbReference type="ChEBI" id="CHEBI:29108"/>
        <label>2</label>
    </ligand>
</feature>
<keyword evidence="6 14" id="KW-0106">Calcium</keyword>
<reference evidence="19" key="1">
    <citation type="submission" date="2023-07" db="EMBL/GenBank/DDBJ databases">
        <title>A chromosome-level genome assembly of Lolium multiflorum.</title>
        <authorList>
            <person name="Chen Y."/>
            <person name="Copetti D."/>
            <person name="Kolliker R."/>
            <person name="Studer B."/>
        </authorList>
    </citation>
    <scope>NUCLEOTIDE SEQUENCE</scope>
    <source>
        <strain evidence="19">02402/16</strain>
        <tissue evidence="19">Leaf</tissue>
    </source>
</reference>
<dbReference type="Proteomes" id="UP001231189">
    <property type="component" value="Unassembled WGS sequence"/>
</dbReference>
<evidence type="ECO:0000256" key="1">
    <source>
        <dbReference type="ARBA" id="ARBA00000189"/>
    </source>
</evidence>
<dbReference type="GO" id="GO:0005576">
    <property type="term" value="C:extracellular region"/>
    <property type="evidence" value="ECO:0007669"/>
    <property type="project" value="UniProtKB-SubCell"/>
</dbReference>
<evidence type="ECO:0000256" key="13">
    <source>
        <dbReference type="PIRSR" id="PIRSR600823-2"/>
    </source>
</evidence>
<sequence length="344" mass="36818">MASSSSPFSRVSQLAVKATILAAVCLLLHGGGGSSASAAELCVSYYDHTCPDAYKIVQGVLVEAHKSDPRIFASLIRLHFHDCFVLGCDGSLLLDTFPGFQSEKDARPNNNSARGYPVVDAAKAALEKACPGVVSCADILALAAEISVQLSGGPGWGVLLGRLDGKTSSIAGAQNLPGPFDGLKNLTLKFQAVNLDLTDLVALSGAHTFGRVKCRFVTNRLYNFSGTNQPDPTLNAVYRAFLSTRCPRNGDANSLNDLDPTTPDTFDKNYFTNLEKNRGFLDSDQQLKSDPGALTTTAPIVDRFASSQDAFFKSFAWSMIKMGNILPITDPSRGEVRKHCAFVN</sequence>
<dbReference type="FunFam" id="1.10.420.10:FF:000001">
    <property type="entry name" value="Peroxidase"/>
    <property type="match status" value="1"/>
</dbReference>
<evidence type="ECO:0000256" key="5">
    <source>
        <dbReference type="ARBA" id="ARBA00022723"/>
    </source>
</evidence>
<dbReference type="EC" id="1.11.1.7" evidence="17"/>
<feature type="binding site" evidence="14">
    <location>
        <position position="87"/>
    </location>
    <ligand>
        <name>Ca(2+)</name>
        <dbReference type="ChEBI" id="CHEBI:29108"/>
        <label>1</label>
    </ligand>
</feature>